<organism evidence="2 3">
    <name type="scientific">Ditylenchus dipsaci</name>
    <dbReference type="NCBI Taxonomy" id="166011"/>
    <lineage>
        <taxon>Eukaryota</taxon>
        <taxon>Metazoa</taxon>
        <taxon>Ecdysozoa</taxon>
        <taxon>Nematoda</taxon>
        <taxon>Chromadorea</taxon>
        <taxon>Rhabditida</taxon>
        <taxon>Tylenchina</taxon>
        <taxon>Tylenchomorpha</taxon>
        <taxon>Sphaerularioidea</taxon>
        <taxon>Anguinidae</taxon>
        <taxon>Anguininae</taxon>
        <taxon>Ditylenchus</taxon>
    </lineage>
</organism>
<dbReference type="Proteomes" id="UP000887574">
    <property type="component" value="Unplaced"/>
</dbReference>
<protein>
    <submittedName>
        <fullName evidence="3">Uncharacterized protein</fullName>
    </submittedName>
</protein>
<feature type="transmembrane region" description="Helical" evidence="1">
    <location>
        <begin position="112"/>
        <end position="137"/>
    </location>
</feature>
<feature type="transmembrane region" description="Helical" evidence="1">
    <location>
        <begin position="75"/>
        <end position="92"/>
    </location>
</feature>
<dbReference type="WBParaSite" id="jg21915">
    <property type="protein sequence ID" value="jg21915"/>
    <property type="gene ID" value="jg21915"/>
</dbReference>
<evidence type="ECO:0000256" key="1">
    <source>
        <dbReference type="SAM" id="Phobius"/>
    </source>
</evidence>
<keyword evidence="1" id="KW-0812">Transmembrane</keyword>
<accession>A0A915DNF2</accession>
<name>A0A915DNF2_9BILA</name>
<keyword evidence="1" id="KW-1133">Transmembrane helix</keyword>
<keyword evidence="2" id="KW-1185">Reference proteome</keyword>
<keyword evidence="1" id="KW-0472">Membrane</keyword>
<evidence type="ECO:0000313" key="2">
    <source>
        <dbReference type="Proteomes" id="UP000887574"/>
    </source>
</evidence>
<proteinExistence type="predicted"/>
<reference evidence="3" key="1">
    <citation type="submission" date="2022-11" db="UniProtKB">
        <authorList>
            <consortium name="WormBaseParasite"/>
        </authorList>
    </citation>
    <scope>IDENTIFICATION</scope>
</reference>
<dbReference type="AlphaFoldDB" id="A0A915DNF2"/>
<evidence type="ECO:0000313" key="3">
    <source>
        <dbReference type="WBParaSite" id="jg21915"/>
    </source>
</evidence>
<sequence length="144" mass="16638">MTEELFRIGWDVTKIINHLQKRYLHFPLDHFNPILILLGCHKPAPYLDEFGETDPGFRPSPSPGCIDVLGWRTPVIPLFFGLLLLAVWPIHWRWNEGSSVGMQWHILCLFHYEASACVCICVFGWVDVLGHTIIFLATKHNMKK</sequence>